<reference evidence="7 8" key="1">
    <citation type="submission" date="2019-11" db="EMBL/GenBank/DDBJ databases">
        <title>The genome sequence of Methylocystis heyeri.</title>
        <authorList>
            <person name="Oshkin I.Y."/>
            <person name="Miroshnikov K."/>
            <person name="Dedysh S.N."/>
        </authorList>
    </citation>
    <scope>NUCLEOTIDE SEQUENCE [LARGE SCALE GENOMIC DNA]</scope>
    <source>
        <strain evidence="7 8">H2</strain>
    </source>
</reference>
<feature type="domain" description="Integral membrane bound transporter" evidence="6">
    <location>
        <begin position="35"/>
        <end position="160"/>
    </location>
</feature>
<feature type="transmembrane region" description="Helical" evidence="5">
    <location>
        <begin position="20"/>
        <end position="38"/>
    </location>
</feature>
<keyword evidence="2 5" id="KW-0812">Transmembrane</keyword>
<gene>
    <name evidence="7" type="ORF">H2LOC_004010</name>
</gene>
<evidence type="ECO:0000256" key="5">
    <source>
        <dbReference type="SAM" id="Phobius"/>
    </source>
</evidence>
<organism evidence="7 8">
    <name type="scientific">Methylocystis heyeri</name>
    <dbReference type="NCBI Taxonomy" id="391905"/>
    <lineage>
        <taxon>Bacteria</taxon>
        <taxon>Pseudomonadati</taxon>
        <taxon>Pseudomonadota</taxon>
        <taxon>Alphaproteobacteria</taxon>
        <taxon>Hyphomicrobiales</taxon>
        <taxon>Methylocystaceae</taxon>
        <taxon>Methylocystis</taxon>
    </lineage>
</organism>
<keyword evidence="8" id="KW-1185">Reference proteome</keyword>
<dbReference type="RefSeq" id="WP_136495208.1">
    <property type="nucleotide sequence ID" value="NZ_CP046052.1"/>
</dbReference>
<evidence type="ECO:0000256" key="2">
    <source>
        <dbReference type="ARBA" id="ARBA00022692"/>
    </source>
</evidence>
<sequence length="367" mass="38694">MGRLAVAGRSLRTQLKKRKAEMRLSIRVTVAAVSAFALSNLLKIPLPLWTVLTAVVLTQINFGKSLKATFDYLAGTLFGAVYAGAVAALVPHTTEPALAGVLAMIVAPLALLAAINSSFSAATFTGVLVVLVPAFAHVTPIESAVYRVLEVAVGGLVALAASLLVLPTRAHSFVIKAAASMLDLAAQSLPELFSGFTQDRDAAAVSRIHERIGAAYVRLDAAAAEAKHEQISFLAGGPENRPLLIALLRLRHDMVMIGRAASRPLPEELQLRLGPALARVAETAADHLRQCGKALLSRRRAESALGEAAAAMDRFAQALAAVRNEGLTRGLSVAELESLFALGFAIEQLRQNLQDIDACVRKTAHGG</sequence>
<dbReference type="Proteomes" id="UP000309061">
    <property type="component" value="Chromosome"/>
</dbReference>
<evidence type="ECO:0000313" key="7">
    <source>
        <dbReference type="EMBL" id="QGM44917.1"/>
    </source>
</evidence>
<protein>
    <submittedName>
        <fullName evidence="7">FUSC family protein</fullName>
    </submittedName>
</protein>
<proteinExistence type="predicted"/>
<dbReference type="AlphaFoldDB" id="A0A6B8KB69"/>
<dbReference type="InterPro" id="IPR049453">
    <property type="entry name" value="Memb_transporter_dom"/>
</dbReference>
<dbReference type="GO" id="GO:0016020">
    <property type="term" value="C:membrane"/>
    <property type="evidence" value="ECO:0007669"/>
    <property type="project" value="UniProtKB-SubCell"/>
</dbReference>
<evidence type="ECO:0000256" key="1">
    <source>
        <dbReference type="ARBA" id="ARBA00004141"/>
    </source>
</evidence>
<feature type="transmembrane region" description="Helical" evidence="5">
    <location>
        <begin position="144"/>
        <end position="166"/>
    </location>
</feature>
<feature type="transmembrane region" description="Helical" evidence="5">
    <location>
        <begin position="96"/>
        <end position="114"/>
    </location>
</feature>
<feature type="transmembrane region" description="Helical" evidence="5">
    <location>
        <begin position="121"/>
        <end position="138"/>
    </location>
</feature>
<dbReference type="Pfam" id="PF13515">
    <property type="entry name" value="FUSC_2"/>
    <property type="match status" value="1"/>
</dbReference>
<dbReference type="OrthoDB" id="7254882at2"/>
<evidence type="ECO:0000313" key="8">
    <source>
        <dbReference type="Proteomes" id="UP000309061"/>
    </source>
</evidence>
<evidence type="ECO:0000259" key="6">
    <source>
        <dbReference type="Pfam" id="PF13515"/>
    </source>
</evidence>
<evidence type="ECO:0000256" key="3">
    <source>
        <dbReference type="ARBA" id="ARBA00022989"/>
    </source>
</evidence>
<name>A0A6B8KB69_9HYPH</name>
<dbReference type="EMBL" id="CP046052">
    <property type="protein sequence ID" value="QGM44917.1"/>
    <property type="molecule type" value="Genomic_DNA"/>
</dbReference>
<dbReference type="KEGG" id="mhey:H2LOC_004010"/>
<evidence type="ECO:0000256" key="4">
    <source>
        <dbReference type="ARBA" id="ARBA00023136"/>
    </source>
</evidence>
<keyword evidence="4 5" id="KW-0472">Membrane</keyword>
<feature type="transmembrane region" description="Helical" evidence="5">
    <location>
        <begin position="70"/>
        <end position="90"/>
    </location>
</feature>
<comment type="subcellular location">
    <subcellularLocation>
        <location evidence="1">Membrane</location>
        <topology evidence="1">Multi-pass membrane protein</topology>
    </subcellularLocation>
</comment>
<accession>A0A6B8KB69</accession>
<keyword evidence="3 5" id="KW-1133">Transmembrane helix</keyword>